<dbReference type="InterPro" id="IPR000639">
    <property type="entry name" value="Epox_hydrolase-like"/>
</dbReference>
<name>A0A562T2R3_9HYPH</name>
<dbReference type="PANTHER" id="PTHR43798">
    <property type="entry name" value="MONOACYLGLYCEROL LIPASE"/>
    <property type="match status" value="1"/>
</dbReference>
<reference evidence="2 3" key="1">
    <citation type="submission" date="2019-07" db="EMBL/GenBank/DDBJ databases">
        <title>Genomic Encyclopedia of Archaeal and Bacterial Type Strains, Phase II (KMG-II): from individual species to whole genera.</title>
        <authorList>
            <person name="Goeker M."/>
        </authorList>
    </citation>
    <scope>NUCLEOTIDE SEQUENCE [LARGE SCALE GENOMIC DNA]</scope>
    <source>
        <strain evidence="2 3">ATCC BAA-252</strain>
    </source>
</reference>
<dbReference type="InterPro" id="IPR029058">
    <property type="entry name" value="AB_hydrolase_fold"/>
</dbReference>
<organism evidence="2 3">
    <name type="scientific">Roseibium hamelinense</name>
    <dbReference type="NCBI Taxonomy" id="150831"/>
    <lineage>
        <taxon>Bacteria</taxon>
        <taxon>Pseudomonadati</taxon>
        <taxon>Pseudomonadota</taxon>
        <taxon>Alphaproteobacteria</taxon>
        <taxon>Hyphomicrobiales</taxon>
        <taxon>Stappiaceae</taxon>
        <taxon>Roseibium</taxon>
    </lineage>
</organism>
<dbReference type="PRINTS" id="PR00412">
    <property type="entry name" value="EPOXHYDRLASE"/>
</dbReference>
<feature type="domain" description="AB hydrolase-1" evidence="1">
    <location>
        <begin position="33"/>
        <end position="268"/>
    </location>
</feature>
<keyword evidence="3" id="KW-1185">Reference proteome</keyword>
<dbReference type="GO" id="GO:0016020">
    <property type="term" value="C:membrane"/>
    <property type="evidence" value="ECO:0007669"/>
    <property type="project" value="TreeGrafter"/>
</dbReference>
<proteinExistence type="predicted"/>
<evidence type="ECO:0000313" key="3">
    <source>
        <dbReference type="Proteomes" id="UP000320593"/>
    </source>
</evidence>
<accession>A0A562T2R3</accession>
<sequence length="304" mass="33470">MTVELPDLFPGFPEHRINTQLGELYCRTGGKGPPLLLIHGYPQTHVMWHRVSPTLAEHFRLIAVDLPGYGFSEIPALTDNHGNYSKRATAAALTELMSALGHEKFAVAGHDRGGRVAYRMALDHPERVGSLAVLDILPTVEYWNKLDRVFGLSIYHWMFLAQPAPFPERLIARDAVGYLRHTLASWTAEKSLAAFSDGALSHYEAFFSAQERIAATCEDYRAGAGLDVEHDLQTQRDGIKISAPTLALWGEAGIASKVSSHLDTWASWADCVSGTGLRGGHFIAEEAPAATSNELLRFFRHHTG</sequence>
<dbReference type="SUPFAM" id="SSF53474">
    <property type="entry name" value="alpha/beta-Hydrolases"/>
    <property type="match status" value="1"/>
</dbReference>
<dbReference type="InterPro" id="IPR050266">
    <property type="entry name" value="AB_hydrolase_sf"/>
</dbReference>
<dbReference type="AlphaFoldDB" id="A0A562T2R3"/>
<dbReference type="RefSeq" id="WP_145343056.1">
    <property type="nucleotide sequence ID" value="NZ_SMLY01000065.1"/>
</dbReference>
<dbReference type="Proteomes" id="UP000320593">
    <property type="component" value="Unassembled WGS sequence"/>
</dbReference>
<comment type="caution">
    <text evidence="2">The sequence shown here is derived from an EMBL/GenBank/DDBJ whole genome shotgun (WGS) entry which is preliminary data.</text>
</comment>
<protein>
    <submittedName>
        <fullName evidence="2">Haloacetate dehalogenase</fullName>
    </submittedName>
</protein>
<dbReference type="InterPro" id="IPR000073">
    <property type="entry name" value="AB_hydrolase_1"/>
</dbReference>
<dbReference type="PANTHER" id="PTHR43798:SF33">
    <property type="entry name" value="HYDROLASE, PUTATIVE (AFU_ORTHOLOGUE AFUA_2G14860)-RELATED"/>
    <property type="match status" value="1"/>
</dbReference>
<evidence type="ECO:0000313" key="2">
    <source>
        <dbReference type="EMBL" id="TWI87598.1"/>
    </source>
</evidence>
<dbReference type="OrthoDB" id="9804723at2"/>
<dbReference type="GO" id="GO:0003824">
    <property type="term" value="F:catalytic activity"/>
    <property type="evidence" value="ECO:0007669"/>
    <property type="project" value="InterPro"/>
</dbReference>
<dbReference type="PRINTS" id="PR00111">
    <property type="entry name" value="ABHYDROLASE"/>
</dbReference>
<dbReference type="Gene3D" id="3.40.50.1820">
    <property type="entry name" value="alpha/beta hydrolase"/>
    <property type="match status" value="1"/>
</dbReference>
<gene>
    <name evidence="2" type="ORF">JM93_02165</name>
</gene>
<dbReference type="EMBL" id="VLLF01000004">
    <property type="protein sequence ID" value="TWI87598.1"/>
    <property type="molecule type" value="Genomic_DNA"/>
</dbReference>
<dbReference type="Pfam" id="PF00561">
    <property type="entry name" value="Abhydrolase_1"/>
    <property type="match status" value="1"/>
</dbReference>
<evidence type="ECO:0000259" key="1">
    <source>
        <dbReference type="Pfam" id="PF00561"/>
    </source>
</evidence>